<dbReference type="EMBL" id="CABIJS010000222">
    <property type="protein sequence ID" value="VUZ47178.1"/>
    <property type="molecule type" value="Genomic_DNA"/>
</dbReference>
<reference evidence="2 3" key="1">
    <citation type="submission" date="2019-07" db="EMBL/GenBank/DDBJ databases">
        <authorList>
            <person name="Jastrzebski P J."/>
            <person name="Paukszto L."/>
            <person name="Jastrzebski P J."/>
        </authorList>
    </citation>
    <scope>NUCLEOTIDE SEQUENCE [LARGE SCALE GENOMIC DNA]</scope>
    <source>
        <strain evidence="2 3">WMS-il1</strain>
    </source>
</reference>
<evidence type="ECO:0000256" key="1">
    <source>
        <dbReference type="SAM" id="MobiDB-lite"/>
    </source>
</evidence>
<gene>
    <name evidence="2" type="ORF">WMSIL1_LOCUS6657</name>
</gene>
<organism evidence="2 3">
    <name type="scientific">Hymenolepis diminuta</name>
    <name type="common">Rat tapeworm</name>
    <dbReference type="NCBI Taxonomy" id="6216"/>
    <lineage>
        <taxon>Eukaryota</taxon>
        <taxon>Metazoa</taxon>
        <taxon>Spiralia</taxon>
        <taxon>Lophotrochozoa</taxon>
        <taxon>Platyhelminthes</taxon>
        <taxon>Cestoda</taxon>
        <taxon>Eucestoda</taxon>
        <taxon>Cyclophyllidea</taxon>
        <taxon>Hymenolepididae</taxon>
        <taxon>Hymenolepis</taxon>
    </lineage>
</organism>
<name>A0A564YKC4_HYMDI</name>
<dbReference type="Proteomes" id="UP000321570">
    <property type="component" value="Unassembled WGS sequence"/>
</dbReference>
<proteinExistence type="predicted"/>
<protein>
    <submittedName>
        <fullName evidence="2">Uncharacterized protein</fullName>
    </submittedName>
</protein>
<keyword evidence="3" id="KW-1185">Reference proteome</keyword>
<evidence type="ECO:0000313" key="3">
    <source>
        <dbReference type="Proteomes" id="UP000321570"/>
    </source>
</evidence>
<accession>A0A564YKC4</accession>
<sequence length="103" mass="12033">MERFGNAHQVASTWKDPVTEEEKRQIESRVVEQKRYEEACNDLKLNRSISQREAEMRLRFRETALETERKRAAAIAALPSPQPDPLESHFKNNFMGCTLCPRK</sequence>
<feature type="region of interest" description="Disordered" evidence="1">
    <location>
        <begin position="1"/>
        <end position="21"/>
    </location>
</feature>
<dbReference type="AlphaFoldDB" id="A0A564YKC4"/>
<feature type="non-terminal residue" evidence="2">
    <location>
        <position position="103"/>
    </location>
</feature>
<evidence type="ECO:0000313" key="2">
    <source>
        <dbReference type="EMBL" id="VUZ47178.1"/>
    </source>
</evidence>